<evidence type="ECO:0000256" key="1">
    <source>
        <dbReference type="SAM" id="Phobius"/>
    </source>
</evidence>
<reference evidence="2 3" key="1">
    <citation type="journal article" date="2006" name="Science">
        <title>The genome of black cottonwood, Populus trichocarpa (Torr. &amp; Gray).</title>
        <authorList>
            <person name="Tuskan G.A."/>
            <person name="Difazio S."/>
            <person name="Jansson S."/>
            <person name="Bohlmann J."/>
            <person name="Grigoriev I."/>
            <person name="Hellsten U."/>
            <person name="Putnam N."/>
            <person name="Ralph S."/>
            <person name="Rombauts S."/>
            <person name="Salamov A."/>
            <person name="Schein J."/>
            <person name="Sterck L."/>
            <person name="Aerts A."/>
            <person name="Bhalerao R.R."/>
            <person name="Bhalerao R.P."/>
            <person name="Blaudez D."/>
            <person name="Boerjan W."/>
            <person name="Brun A."/>
            <person name="Brunner A."/>
            <person name="Busov V."/>
            <person name="Campbell M."/>
            <person name="Carlson J."/>
            <person name="Chalot M."/>
            <person name="Chapman J."/>
            <person name="Chen G.L."/>
            <person name="Cooper D."/>
            <person name="Coutinho P.M."/>
            <person name="Couturier J."/>
            <person name="Covert S."/>
            <person name="Cronk Q."/>
            <person name="Cunningham R."/>
            <person name="Davis J."/>
            <person name="Degroeve S."/>
            <person name="Dejardin A."/>
            <person name="Depamphilis C."/>
            <person name="Detter J."/>
            <person name="Dirks B."/>
            <person name="Dubchak I."/>
            <person name="Duplessis S."/>
            <person name="Ehlting J."/>
            <person name="Ellis B."/>
            <person name="Gendler K."/>
            <person name="Goodstein D."/>
            <person name="Gribskov M."/>
            <person name="Grimwood J."/>
            <person name="Groover A."/>
            <person name="Gunter L."/>
            <person name="Hamberger B."/>
            <person name="Heinze B."/>
            <person name="Helariutta Y."/>
            <person name="Henrissat B."/>
            <person name="Holligan D."/>
            <person name="Holt R."/>
            <person name="Huang W."/>
            <person name="Islam-Faridi N."/>
            <person name="Jones S."/>
            <person name="Jones-Rhoades M."/>
            <person name="Jorgensen R."/>
            <person name="Joshi C."/>
            <person name="Kangasjarvi J."/>
            <person name="Karlsson J."/>
            <person name="Kelleher C."/>
            <person name="Kirkpatrick R."/>
            <person name="Kirst M."/>
            <person name="Kohler A."/>
            <person name="Kalluri U."/>
            <person name="Larimer F."/>
            <person name="Leebens-Mack J."/>
            <person name="Leple J.C."/>
            <person name="Locascio P."/>
            <person name="Lou Y."/>
            <person name="Lucas S."/>
            <person name="Martin F."/>
            <person name="Montanini B."/>
            <person name="Napoli C."/>
            <person name="Nelson D.R."/>
            <person name="Nelson C."/>
            <person name="Nieminen K."/>
            <person name="Nilsson O."/>
            <person name="Pereda V."/>
            <person name="Peter G."/>
            <person name="Philippe R."/>
            <person name="Pilate G."/>
            <person name="Poliakov A."/>
            <person name="Razumovskaya J."/>
            <person name="Richardson P."/>
            <person name="Rinaldi C."/>
            <person name="Ritland K."/>
            <person name="Rouze P."/>
            <person name="Ryaboy D."/>
            <person name="Schmutz J."/>
            <person name="Schrader J."/>
            <person name="Segerman B."/>
            <person name="Shin H."/>
            <person name="Siddiqui A."/>
            <person name="Sterky F."/>
            <person name="Terry A."/>
            <person name="Tsai C.J."/>
            <person name="Uberbacher E."/>
            <person name="Unneberg P."/>
            <person name="Vahala J."/>
            <person name="Wall K."/>
            <person name="Wessler S."/>
            <person name="Yang G."/>
            <person name="Yin T."/>
            <person name="Douglas C."/>
            <person name="Marra M."/>
            <person name="Sandberg G."/>
            <person name="Van de Peer Y."/>
            <person name="Rokhsar D."/>
        </authorList>
    </citation>
    <scope>NUCLEOTIDE SEQUENCE [LARGE SCALE GENOMIC DNA]</scope>
    <source>
        <strain evidence="3">cv. Nisqually</strain>
    </source>
</reference>
<feature type="transmembrane region" description="Helical" evidence="1">
    <location>
        <begin position="21"/>
        <end position="41"/>
    </location>
</feature>
<organism evidence="2 3">
    <name type="scientific">Populus trichocarpa</name>
    <name type="common">Western balsam poplar</name>
    <name type="synonym">Populus balsamifera subsp. trichocarpa</name>
    <dbReference type="NCBI Taxonomy" id="3694"/>
    <lineage>
        <taxon>Eukaryota</taxon>
        <taxon>Viridiplantae</taxon>
        <taxon>Streptophyta</taxon>
        <taxon>Embryophyta</taxon>
        <taxon>Tracheophyta</taxon>
        <taxon>Spermatophyta</taxon>
        <taxon>Magnoliopsida</taxon>
        <taxon>eudicotyledons</taxon>
        <taxon>Gunneridae</taxon>
        <taxon>Pentapetalae</taxon>
        <taxon>rosids</taxon>
        <taxon>fabids</taxon>
        <taxon>Malpighiales</taxon>
        <taxon>Salicaceae</taxon>
        <taxon>Saliceae</taxon>
        <taxon>Populus</taxon>
    </lineage>
</organism>
<name>A0A3N7I8L5_POPTR</name>
<dbReference type="InParanoid" id="A0A3N7I8L5"/>
<keyword evidence="1" id="KW-0812">Transmembrane</keyword>
<sequence>MLTMRARASLAIVRAQKLLLCLTRPFTFHFLTMFFLCQSVLPL</sequence>
<dbReference type="Proteomes" id="UP000006729">
    <property type="component" value="Chromosome 19"/>
</dbReference>
<accession>A0A3N7I8L5</accession>
<keyword evidence="1" id="KW-0472">Membrane</keyword>
<keyword evidence="1" id="KW-1133">Transmembrane helix</keyword>
<keyword evidence="3" id="KW-1185">Reference proteome</keyword>
<protein>
    <submittedName>
        <fullName evidence="2">Uncharacterized protein</fullName>
    </submittedName>
</protein>
<evidence type="ECO:0000313" key="2">
    <source>
        <dbReference type="EMBL" id="RQP03575.1"/>
    </source>
</evidence>
<dbReference type="EMBL" id="CM009308">
    <property type="protein sequence ID" value="RQP03575.1"/>
    <property type="molecule type" value="Genomic_DNA"/>
</dbReference>
<gene>
    <name evidence="2" type="ORF">POPTR_019G077133</name>
</gene>
<dbReference type="AlphaFoldDB" id="A0A3N7I8L5"/>
<evidence type="ECO:0000313" key="3">
    <source>
        <dbReference type="Proteomes" id="UP000006729"/>
    </source>
</evidence>
<proteinExistence type="predicted"/>